<dbReference type="GO" id="GO:0003677">
    <property type="term" value="F:DNA binding"/>
    <property type="evidence" value="ECO:0007669"/>
    <property type="project" value="UniProtKB-KW"/>
</dbReference>
<reference evidence="3" key="1">
    <citation type="submission" date="2012-01" db="EMBL/GenBank/DDBJ databases">
        <title>The Genome Sequence of Treponema denticola H-22.</title>
        <authorList>
            <consortium name="The Broad Institute Genome Sequencing Platform"/>
            <person name="Earl A."/>
            <person name="Ward D."/>
            <person name="Feldgarden M."/>
            <person name="Gevers D."/>
            <person name="Blanton J.M."/>
            <person name="Fenno C.J."/>
            <person name="Baranova O.V."/>
            <person name="Mathney J."/>
            <person name="Dewhirst F.E."/>
            <person name="Izard J."/>
            <person name="Young S.K."/>
            <person name="Zeng Q."/>
            <person name="Gargeya S."/>
            <person name="Fitzgerald M."/>
            <person name="Haas B."/>
            <person name="Abouelleil A."/>
            <person name="Alvarado L."/>
            <person name="Arachchi H.M."/>
            <person name="Berlin A."/>
            <person name="Chapman S.B."/>
            <person name="Gearin G."/>
            <person name="Goldberg J."/>
            <person name="Griggs A."/>
            <person name="Gujja S."/>
            <person name="Hansen M."/>
            <person name="Heiman D."/>
            <person name="Howarth C."/>
            <person name="Larimer J."/>
            <person name="Lui A."/>
            <person name="MacDonald P.J.P."/>
            <person name="McCowen C."/>
            <person name="Montmayeur A."/>
            <person name="Murphy C."/>
            <person name="Neiman D."/>
            <person name="Pearson M."/>
            <person name="Priest M."/>
            <person name="Roberts A."/>
            <person name="Saif S."/>
            <person name="Shea T."/>
            <person name="Sisk P."/>
            <person name="Stolte C."/>
            <person name="Sykes S."/>
            <person name="Wortman J."/>
            <person name="Nusbaum C."/>
            <person name="Birren B."/>
        </authorList>
    </citation>
    <scope>NUCLEOTIDE SEQUENCE [LARGE SCALE GENOMIC DNA]</scope>
    <source>
        <strain evidence="3">H-22</strain>
    </source>
</reference>
<feature type="domain" description="HTH cro/C1-type" evidence="2">
    <location>
        <begin position="16"/>
        <end position="70"/>
    </location>
</feature>
<dbReference type="InterPro" id="IPR050807">
    <property type="entry name" value="TransReg_Diox_bact_type"/>
</dbReference>
<dbReference type="SUPFAM" id="SSF47413">
    <property type="entry name" value="lambda repressor-like DNA-binding domains"/>
    <property type="match status" value="1"/>
</dbReference>
<dbReference type="GO" id="GO:0005829">
    <property type="term" value="C:cytosol"/>
    <property type="evidence" value="ECO:0007669"/>
    <property type="project" value="TreeGrafter"/>
</dbReference>
<protein>
    <recommendedName>
        <fullName evidence="2">HTH cro/C1-type domain-containing protein</fullName>
    </recommendedName>
</protein>
<dbReference type="EMBL" id="AGDV01000020">
    <property type="protein sequence ID" value="EMB31474.1"/>
    <property type="molecule type" value="Genomic_DNA"/>
</dbReference>
<keyword evidence="1" id="KW-0238">DNA-binding</keyword>
<dbReference type="InterPro" id="IPR010982">
    <property type="entry name" value="Lambda_DNA-bd_dom_sf"/>
</dbReference>
<dbReference type="PROSITE" id="PS50943">
    <property type="entry name" value="HTH_CROC1"/>
    <property type="match status" value="1"/>
</dbReference>
<dbReference type="CDD" id="cd00093">
    <property type="entry name" value="HTH_XRE"/>
    <property type="match status" value="1"/>
</dbReference>
<comment type="caution">
    <text evidence="3">The sequence shown here is derived from an EMBL/GenBank/DDBJ whole genome shotgun (WGS) entry which is preliminary data.</text>
</comment>
<sequence length="93" mass="10838">MSVFLREQQNLVINRLRKEREKAGLSQLELALRADISQNMINYIETGKRTPSLDTLLKICHALNINPAVLFSDTEEEKEKAKKQVLDIIQRWM</sequence>
<proteinExistence type="predicted"/>
<organism evidence="3">
    <name type="scientific">Treponema denticola H-22</name>
    <dbReference type="NCBI Taxonomy" id="999432"/>
    <lineage>
        <taxon>Bacteria</taxon>
        <taxon>Pseudomonadati</taxon>
        <taxon>Spirochaetota</taxon>
        <taxon>Spirochaetia</taxon>
        <taxon>Spirochaetales</taxon>
        <taxon>Treponemataceae</taxon>
        <taxon>Treponema</taxon>
    </lineage>
</organism>
<dbReference type="PANTHER" id="PTHR46797">
    <property type="entry name" value="HTH-TYPE TRANSCRIPTIONAL REGULATOR"/>
    <property type="match status" value="1"/>
</dbReference>
<dbReference type="PATRIC" id="fig|999432.5.peg.1923"/>
<accession>A0A0E2EF64</accession>
<dbReference type="Pfam" id="PF01381">
    <property type="entry name" value="HTH_3"/>
    <property type="match status" value="1"/>
</dbReference>
<dbReference type="PANTHER" id="PTHR46797:SF1">
    <property type="entry name" value="METHYLPHOSPHONATE SYNTHASE"/>
    <property type="match status" value="1"/>
</dbReference>
<name>A0A0E2EF64_TREDN</name>
<dbReference type="RefSeq" id="WP_002681514.1">
    <property type="nucleotide sequence ID" value="NZ_CM001795.1"/>
</dbReference>
<evidence type="ECO:0000313" key="3">
    <source>
        <dbReference type="EMBL" id="EMB31474.1"/>
    </source>
</evidence>
<dbReference type="SMART" id="SM00530">
    <property type="entry name" value="HTH_XRE"/>
    <property type="match status" value="1"/>
</dbReference>
<dbReference type="GO" id="GO:0003700">
    <property type="term" value="F:DNA-binding transcription factor activity"/>
    <property type="evidence" value="ECO:0007669"/>
    <property type="project" value="TreeGrafter"/>
</dbReference>
<gene>
    <name evidence="3" type="ORF">HMPREF9726_01854</name>
</gene>
<dbReference type="InterPro" id="IPR001387">
    <property type="entry name" value="Cro/C1-type_HTH"/>
</dbReference>
<evidence type="ECO:0000256" key="1">
    <source>
        <dbReference type="ARBA" id="ARBA00023125"/>
    </source>
</evidence>
<dbReference type="HOGENOM" id="CLU_066192_17_8_12"/>
<dbReference type="GeneID" id="2740586"/>
<evidence type="ECO:0000259" key="2">
    <source>
        <dbReference type="PROSITE" id="PS50943"/>
    </source>
</evidence>
<dbReference type="Proteomes" id="UP000011705">
    <property type="component" value="Chromosome"/>
</dbReference>
<dbReference type="Gene3D" id="1.10.260.40">
    <property type="entry name" value="lambda repressor-like DNA-binding domains"/>
    <property type="match status" value="1"/>
</dbReference>
<dbReference type="AlphaFoldDB" id="A0A0E2EF64"/>